<evidence type="ECO:0000256" key="1">
    <source>
        <dbReference type="ARBA" id="ARBA00022737"/>
    </source>
</evidence>
<evidence type="ECO:0000313" key="4">
    <source>
        <dbReference type="EMBL" id="KAK6920648.1"/>
    </source>
</evidence>
<dbReference type="Pfam" id="PF00514">
    <property type="entry name" value="Arm"/>
    <property type="match status" value="1"/>
</dbReference>
<evidence type="ECO:0000259" key="3">
    <source>
        <dbReference type="Pfam" id="PF25055"/>
    </source>
</evidence>
<dbReference type="SMART" id="SM00185">
    <property type="entry name" value="ARM"/>
    <property type="match status" value="4"/>
</dbReference>
<reference evidence="4 5" key="1">
    <citation type="submission" date="2023-12" db="EMBL/GenBank/DDBJ databases">
        <title>A high-quality genome assembly for Dillenia turbinata (Dilleniales).</title>
        <authorList>
            <person name="Chanderbali A."/>
        </authorList>
    </citation>
    <scope>NUCLEOTIDE SEQUENCE [LARGE SCALE GENOMIC DNA]</scope>
    <source>
        <strain evidence="4">LSX21</strain>
        <tissue evidence="4">Leaf</tissue>
    </source>
</reference>
<keyword evidence="5" id="KW-1185">Reference proteome</keyword>
<dbReference type="AlphaFoldDB" id="A0AAN8UP93"/>
<dbReference type="InterPro" id="IPR011989">
    <property type="entry name" value="ARM-like"/>
</dbReference>
<dbReference type="InterPro" id="IPR056694">
    <property type="entry name" value="DUF7792"/>
</dbReference>
<dbReference type="SUPFAM" id="SSF48371">
    <property type="entry name" value="ARM repeat"/>
    <property type="match status" value="1"/>
</dbReference>
<dbReference type="PANTHER" id="PTHR46168:SF15">
    <property type="entry name" value="ARMADILLO REPEAT-CONTAINING DOMAIN-CONTAINING PROTEIN"/>
    <property type="match status" value="1"/>
</dbReference>
<evidence type="ECO:0000256" key="2">
    <source>
        <dbReference type="PROSITE-ProRule" id="PRU00259"/>
    </source>
</evidence>
<evidence type="ECO:0000313" key="5">
    <source>
        <dbReference type="Proteomes" id="UP001370490"/>
    </source>
</evidence>
<dbReference type="Proteomes" id="UP001370490">
    <property type="component" value="Unassembled WGS sequence"/>
</dbReference>
<proteinExistence type="predicted"/>
<dbReference type="EMBL" id="JBAMMX010000020">
    <property type="protein sequence ID" value="KAK6920648.1"/>
    <property type="molecule type" value="Genomic_DNA"/>
</dbReference>
<dbReference type="GO" id="GO:0007166">
    <property type="term" value="P:cell surface receptor signaling pathway"/>
    <property type="evidence" value="ECO:0007669"/>
    <property type="project" value="InterPro"/>
</dbReference>
<organism evidence="4 5">
    <name type="scientific">Dillenia turbinata</name>
    <dbReference type="NCBI Taxonomy" id="194707"/>
    <lineage>
        <taxon>Eukaryota</taxon>
        <taxon>Viridiplantae</taxon>
        <taxon>Streptophyta</taxon>
        <taxon>Embryophyta</taxon>
        <taxon>Tracheophyta</taxon>
        <taxon>Spermatophyta</taxon>
        <taxon>Magnoliopsida</taxon>
        <taxon>eudicotyledons</taxon>
        <taxon>Gunneridae</taxon>
        <taxon>Pentapetalae</taxon>
        <taxon>Dilleniales</taxon>
        <taxon>Dilleniaceae</taxon>
        <taxon>Dillenia</taxon>
    </lineage>
</organism>
<dbReference type="InterPro" id="IPR016024">
    <property type="entry name" value="ARM-type_fold"/>
</dbReference>
<gene>
    <name evidence="4" type="ORF">RJ641_014326</name>
</gene>
<accession>A0AAN8UP93</accession>
<dbReference type="Pfam" id="PF25055">
    <property type="entry name" value="DUF7792"/>
    <property type="match status" value="1"/>
</dbReference>
<sequence>MAAAPTTAAPEDEKTIQEQLSLLVLLADRVRKAAEEAASAKPECGDIARQVDRLSQMLRSIARIATASTTNSLYDRPIRRISSDVSKNLDRALTLIRKCKHSSVLRQVFSITTSADFRKLSNFLESSIGDMKWLLSIYDSDDGTNLALPPIASNDPNLSWVWSYIASIHMGKKLTDRVEAANELASFARDNDRTKKMIIEEGGIAPLLKLLKEGASSDAQIAAANALYNLGSDEEKVQLIVYELGIPIITHVLGDSPMKVQVMVVKLVSGMAELNLNAQEEFARENVIRPLVTLLSMDMILDDPKLQAGKTSIHSLVQINKQLAKAPNNVYHSLHSNSSGSLHLDGSGRGGFHRKERESELPETKLKLKVNCAEALWKLSKGSVSNSRKITETKGLLCLGKMIETEQGDLQLNCLNAIMEIAAVAETCADLRRAAFKTSSPPAKAVLDQLLRVIQEESFPALKIPAIKAVGFLARTFPARETRIIGPLVAQLNHRNPEVATEAAIALGKFVHPDNFLHLEHSKAIIEFDGVPSIMRMPRTSDQAQVHGLVLLCYLALHVGNSKALEQARALNTLEGAARSIAAQHPELKELFAKAIHHLTLYQAGAHPSRPYAPYVEFAFENLALGVCNVIKVYPQLHMTNENRKKM</sequence>
<dbReference type="InterPro" id="IPR000225">
    <property type="entry name" value="Armadillo"/>
</dbReference>
<dbReference type="InterPro" id="IPR036537">
    <property type="entry name" value="Adaptor_Cbl_N_dom_sf"/>
</dbReference>
<dbReference type="Gene3D" id="1.25.10.10">
    <property type="entry name" value="Leucine-rich Repeat Variant"/>
    <property type="match status" value="2"/>
</dbReference>
<keyword evidence="1" id="KW-0677">Repeat</keyword>
<comment type="caution">
    <text evidence="4">The sequence shown here is derived from an EMBL/GenBank/DDBJ whole genome shotgun (WGS) entry which is preliminary data.</text>
</comment>
<dbReference type="Gene3D" id="1.20.930.20">
    <property type="entry name" value="Adaptor protein Cbl, N-terminal domain"/>
    <property type="match status" value="1"/>
</dbReference>
<dbReference type="PROSITE" id="PS50176">
    <property type="entry name" value="ARM_REPEAT"/>
    <property type="match status" value="1"/>
</dbReference>
<name>A0AAN8UP93_9MAGN</name>
<feature type="repeat" description="ARM" evidence="2">
    <location>
        <begin position="202"/>
        <end position="245"/>
    </location>
</feature>
<dbReference type="PANTHER" id="PTHR46168">
    <property type="entry name" value="ARMADILLO REPEAT ONLY 4"/>
    <property type="match status" value="1"/>
</dbReference>
<feature type="domain" description="DUF7792" evidence="3">
    <location>
        <begin position="17"/>
        <end position="139"/>
    </location>
</feature>
<protein>
    <submittedName>
        <fullName evidence="4">Armadillo</fullName>
    </submittedName>
</protein>